<dbReference type="UniPathway" id="UPA00002">
    <property type="reaction ID" value="UER00468"/>
</dbReference>
<comment type="catalytic activity">
    <reaction evidence="5 7">
        <text>2-deoxy-D-ribose 5-phosphate = D-glyceraldehyde 3-phosphate + acetaldehyde</text>
        <dbReference type="Rhea" id="RHEA:12821"/>
        <dbReference type="ChEBI" id="CHEBI:15343"/>
        <dbReference type="ChEBI" id="CHEBI:59776"/>
        <dbReference type="ChEBI" id="CHEBI:62877"/>
        <dbReference type="EC" id="4.1.2.4"/>
    </reaction>
</comment>
<dbReference type="PIRSF" id="PIRSF001357">
    <property type="entry name" value="DeoC"/>
    <property type="match status" value="1"/>
</dbReference>
<dbReference type="GO" id="GO:0004139">
    <property type="term" value="F:deoxyribose-phosphate aldolase activity"/>
    <property type="evidence" value="ECO:0007669"/>
    <property type="project" value="UniProtKB-UniRule"/>
</dbReference>
<dbReference type="PANTHER" id="PTHR10889:SF1">
    <property type="entry name" value="DEOXYRIBOSE-PHOSPHATE ALDOLASE"/>
    <property type="match status" value="1"/>
</dbReference>
<keyword evidence="2 7" id="KW-0963">Cytoplasm</keyword>
<protein>
    <recommendedName>
        <fullName evidence="7">Deoxyribose-phosphate aldolase</fullName>
        <shortName evidence="7">DERA</shortName>
        <ecNumber evidence="7">4.1.2.4</ecNumber>
    </recommendedName>
    <alternativeName>
        <fullName evidence="7">2-deoxy-D-ribose 5-phosphate aldolase</fullName>
    </alternativeName>
    <alternativeName>
        <fullName evidence="7">Phosphodeoxyriboaldolase</fullName>
        <shortName evidence="7">Deoxyriboaldolase</shortName>
    </alternativeName>
</protein>
<evidence type="ECO:0000313" key="8">
    <source>
        <dbReference type="EMBL" id="EDY20646.1"/>
    </source>
</evidence>
<keyword evidence="9" id="KW-1185">Reference proteome</keyword>
<dbReference type="InParanoid" id="B4CYV5"/>
<evidence type="ECO:0000256" key="6">
    <source>
        <dbReference type="ARBA" id="ARBA00056337"/>
    </source>
</evidence>
<dbReference type="HAMAP" id="MF_00114">
    <property type="entry name" value="DeoC_type1"/>
    <property type="match status" value="1"/>
</dbReference>
<dbReference type="EMBL" id="ABVL01000004">
    <property type="protein sequence ID" value="EDY20646.1"/>
    <property type="molecule type" value="Genomic_DNA"/>
</dbReference>
<evidence type="ECO:0000256" key="1">
    <source>
        <dbReference type="ARBA" id="ARBA00010936"/>
    </source>
</evidence>
<sequence>MKYSYVELAGMIDHALLHPTMTDAEMRAGCELARSYRVASVCIKPYAVSLAVEALRGSGVAVGTVIGFPHGSNTTHIKRAETAQACREGAAEIDVVINIGKALSGDWSYVENELREITDETRSHRALLKVIFETDFLSDDAAKIRLCEICDRVGADFVKTSTGFGFVRQASGQFNTVGATAHDLTLMRASTSPKMQIKASGGVRNLEGLIAVRDLGATRCGTSATAQILDEYRRQDAAENGENFAPISHSDTPAKSNY</sequence>
<evidence type="ECO:0000256" key="7">
    <source>
        <dbReference type="HAMAP-Rule" id="MF_00114"/>
    </source>
</evidence>
<keyword evidence="4 7" id="KW-0704">Schiff base</keyword>
<dbReference type="Proteomes" id="UP000005824">
    <property type="component" value="Unassembled WGS sequence"/>
</dbReference>
<dbReference type="GO" id="GO:0016052">
    <property type="term" value="P:carbohydrate catabolic process"/>
    <property type="evidence" value="ECO:0007669"/>
    <property type="project" value="TreeGrafter"/>
</dbReference>
<dbReference type="GO" id="GO:0009264">
    <property type="term" value="P:deoxyribonucleotide catabolic process"/>
    <property type="evidence" value="ECO:0007669"/>
    <property type="project" value="UniProtKB-UniRule"/>
</dbReference>
<dbReference type="InterPro" id="IPR028581">
    <property type="entry name" value="DeoC_typeI"/>
</dbReference>
<reference evidence="8 9" key="1">
    <citation type="journal article" date="2011" name="J. Bacteriol.">
        <title>Genome sequence of Chthoniobacter flavus Ellin428, an aerobic heterotrophic soil bacterium.</title>
        <authorList>
            <person name="Kant R."/>
            <person name="van Passel M.W."/>
            <person name="Palva A."/>
            <person name="Lucas S."/>
            <person name="Lapidus A."/>
            <person name="Glavina Del Rio T."/>
            <person name="Dalin E."/>
            <person name="Tice H."/>
            <person name="Bruce D."/>
            <person name="Goodwin L."/>
            <person name="Pitluck S."/>
            <person name="Larimer F.W."/>
            <person name="Land M.L."/>
            <person name="Hauser L."/>
            <person name="Sangwan P."/>
            <person name="de Vos W.M."/>
            <person name="Janssen P.H."/>
            <person name="Smidt H."/>
        </authorList>
    </citation>
    <scope>NUCLEOTIDE SEQUENCE [LARGE SCALE GENOMIC DNA]</scope>
    <source>
        <strain evidence="8 9">Ellin428</strain>
    </source>
</reference>
<dbReference type="PANTHER" id="PTHR10889">
    <property type="entry name" value="DEOXYRIBOSE-PHOSPHATE ALDOLASE"/>
    <property type="match status" value="1"/>
</dbReference>
<accession>B4CYV5</accession>
<comment type="similarity">
    <text evidence="1 7">Belongs to the DeoC/FbaB aldolase family. DeoC type 1 subfamily.</text>
</comment>
<dbReference type="GO" id="GO:0005737">
    <property type="term" value="C:cytoplasm"/>
    <property type="evidence" value="ECO:0007669"/>
    <property type="project" value="UniProtKB-SubCell"/>
</dbReference>
<dbReference type="InterPro" id="IPR002915">
    <property type="entry name" value="DeoC/FbaB/LacD_aldolase"/>
</dbReference>
<dbReference type="SUPFAM" id="SSF51569">
    <property type="entry name" value="Aldolase"/>
    <property type="match status" value="1"/>
</dbReference>
<dbReference type="eggNOG" id="COG0274">
    <property type="taxonomic scope" value="Bacteria"/>
</dbReference>
<proteinExistence type="inferred from homology"/>
<feature type="active site" description="Proton donor/acceptor" evidence="7">
    <location>
        <position position="94"/>
    </location>
</feature>
<dbReference type="FunFam" id="3.20.20.70:FF:000044">
    <property type="entry name" value="Deoxyribose-phosphate aldolase"/>
    <property type="match status" value="1"/>
</dbReference>
<dbReference type="InterPro" id="IPR013785">
    <property type="entry name" value="Aldolase_TIM"/>
</dbReference>
<dbReference type="InterPro" id="IPR011343">
    <property type="entry name" value="DeoC"/>
</dbReference>
<dbReference type="STRING" id="497964.CfE428DRAFT_1843"/>
<dbReference type="FunCoup" id="B4CYV5">
    <property type="interactions" value="436"/>
</dbReference>
<comment type="function">
    <text evidence="6 7">Catalyzes a reversible aldol reaction between acetaldehyde and D-glyceraldehyde 3-phosphate to generate 2-deoxy-D-ribose 5-phosphate.</text>
</comment>
<dbReference type="GO" id="GO:0006018">
    <property type="term" value="P:2-deoxyribose 1-phosphate catabolic process"/>
    <property type="evidence" value="ECO:0007669"/>
    <property type="project" value="UniProtKB-UniRule"/>
</dbReference>
<comment type="pathway">
    <text evidence="7">Carbohydrate degradation; 2-deoxy-D-ribose 1-phosphate degradation; D-glyceraldehyde 3-phosphate and acetaldehyde from 2-deoxy-alpha-D-ribose 1-phosphate: step 2/2.</text>
</comment>
<comment type="caution">
    <text evidence="8">The sequence shown here is derived from an EMBL/GenBank/DDBJ whole genome shotgun (WGS) entry which is preliminary data.</text>
</comment>
<organism evidence="8 9">
    <name type="scientific">Chthoniobacter flavus Ellin428</name>
    <dbReference type="NCBI Taxonomy" id="497964"/>
    <lineage>
        <taxon>Bacteria</taxon>
        <taxon>Pseudomonadati</taxon>
        <taxon>Verrucomicrobiota</taxon>
        <taxon>Spartobacteria</taxon>
        <taxon>Chthoniobacterales</taxon>
        <taxon>Chthoniobacteraceae</taxon>
        <taxon>Chthoniobacter</taxon>
    </lineage>
</organism>
<dbReference type="AlphaFoldDB" id="B4CYV5"/>
<evidence type="ECO:0000256" key="3">
    <source>
        <dbReference type="ARBA" id="ARBA00023239"/>
    </source>
</evidence>
<name>B4CYV5_9BACT</name>
<dbReference type="EC" id="4.1.2.4" evidence="7"/>
<keyword evidence="3 7" id="KW-0456">Lyase</keyword>
<dbReference type="Pfam" id="PF01791">
    <property type="entry name" value="DeoC"/>
    <property type="match status" value="1"/>
</dbReference>
<dbReference type="CDD" id="cd00959">
    <property type="entry name" value="DeoC"/>
    <property type="match status" value="1"/>
</dbReference>
<evidence type="ECO:0000256" key="5">
    <source>
        <dbReference type="ARBA" id="ARBA00048791"/>
    </source>
</evidence>
<dbReference type="NCBIfam" id="TIGR00126">
    <property type="entry name" value="deoC"/>
    <property type="match status" value="1"/>
</dbReference>
<evidence type="ECO:0000313" key="9">
    <source>
        <dbReference type="Proteomes" id="UP000005824"/>
    </source>
</evidence>
<dbReference type="SMART" id="SM01133">
    <property type="entry name" value="DeoC"/>
    <property type="match status" value="1"/>
</dbReference>
<feature type="active site" description="Schiff-base intermediate with acetaldehyde" evidence="7">
    <location>
        <position position="159"/>
    </location>
</feature>
<comment type="subcellular location">
    <subcellularLocation>
        <location evidence="7">Cytoplasm</location>
    </subcellularLocation>
</comment>
<dbReference type="RefSeq" id="WP_006979169.1">
    <property type="nucleotide sequence ID" value="NZ_ABVL01000004.1"/>
</dbReference>
<evidence type="ECO:0000256" key="4">
    <source>
        <dbReference type="ARBA" id="ARBA00023270"/>
    </source>
</evidence>
<evidence type="ECO:0000256" key="2">
    <source>
        <dbReference type="ARBA" id="ARBA00022490"/>
    </source>
</evidence>
<dbReference type="Gene3D" id="3.20.20.70">
    <property type="entry name" value="Aldolase class I"/>
    <property type="match status" value="1"/>
</dbReference>
<gene>
    <name evidence="7" type="primary">deoC</name>
    <name evidence="8" type="ORF">CfE428DRAFT_1843</name>
</gene>
<feature type="active site" description="Proton donor/acceptor" evidence="7">
    <location>
        <position position="198"/>
    </location>
</feature>